<dbReference type="PANTHER" id="PTHR36440:SF1">
    <property type="entry name" value="PUTATIVE (AFU_ORTHOLOGUE AFUA_8G07350)-RELATED"/>
    <property type="match status" value="1"/>
</dbReference>
<protein>
    <recommendedName>
        <fullName evidence="1">Cupin type-2 domain-containing protein</fullName>
    </recommendedName>
</protein>
<dbReference type="EMBL" id="BAAAUG010000044">
    <property type="protein sequence ID" value="GAA3105816.1"/>
    <property type="molecule type" value="Genomic_DNA"/>
</dbReference>
<dbReference type="CDD" id="cd06979">
    <property type="entry name" value="cupin_RemF-like"/>
    <property type="match status" value="1"/>
</dbReference>
<dbReference type="InterPro" id="IPR013096">
    <property type="entry name" value="Cupin_2"/>
</dbReference>
<feature type="domain" description="Cupin type-2" evidence="1">
    <location>
        <begin position="42"/>
        <end position="110"/>
    </location>
</feature>
<dbReference type="SUPFAM" id="SSF51182">
    <property type="entry name" value="RmlC-like cupins"/>
    <property type="match status" value="1"/>
</dbReference>
<dbReference type="PANTHER" id="PTHR36440">
    <property type="entry name" value="PUTATIVE (AFU_ORTHOLOGUE AFUA_8G07350)-RELATED"/>
    <property type="match status" value="1"/>
</dbReference>
<evidence type="ECO:0000313" key="3">
    <source>
        <dbReference type="Proteomes" id="UP001501637"/>
    </source>
</evidence>
<dbReference type="InterPro" id="IPR014710">
    <property type="entry name" value="RmlC-like_jellyroll"/>
</dbReference>
<name>A0ABP6MIA6_9ACTN</name>
<proteinExistence type="predicted"/>
<accession>A0ABP6MIA6</accession>
<dbReference type="InterPro" id="IPR011051">
    <property type="entry name" value="RmlC_Cupin_sf"/>
</dbReference>
<evidence type="ECO:0000259" key="1">
    <source>
        <dbReference type="Pfam" id="PF07883"/>
    </source>
</evidence>
<sequence length="144" mass="16157">MKRVHRTTVKAEIVREPGAKETTHRKLIDTPDGADRFVLTEFEVSPNGSTPPHFHEWEHEIYVLEGSMGLVMPELGKTEEVGPGDAIFIPRGEPHGFVTGPDQTCRFLVVAPCERPPVRNVFLSDDPYEYTQNPEYVSLLEGGK</sequence>
<comment type="caution">
    <text evidence="2">The sequence shown here is derived from an EMBL/GenBank/DDBJ whole genome shotgun (WGS) entry which is preliminary data.</text>
</comment>
<dbReference type="Gene3D" id="2.60.120.10">
    <property type="entry name" value="Jelly Rolls"/>
    <property type="match status" value="1"/>
</dbReference>
<reference evidence="3" key="1">
    <citation type="journal article" date="2019" name="Int. J. Syst. Evol. Microbiol.">
        <title>The Global Catalogue of Microorganisms (GCM) 10K type strain sequencing project: providing services to taxonomists for standard genome sequencing and annotation.</title>
        <authorList>
            <consortium name="The Broad Institute Genomics Platform"/>
            <consortium name="The Broad Institute Genome Sequencing Center for Infectious Disease"/>
            <person name="Wu L."/>
            <person name="Ma J."/>
        </authorList>
    </citation>
    <scope>NUCLEOTIDE SEQUENCE [LARGE SCALE GENOMIC DNA]</scope>
    <source>
        <strain evidence="3">JCM 9092</strain>
    </source>
</reference>
<dbReference type="Pfam" id="PF07883">
    <property type="entry name" value="Cupin_2"/>
    <property type="match status" value="1"/>
</dbReference>
<gene>
    <name evidence="2" type="ORF">GCM10010449_31030</name>
</gene>
<dbReference type="Proteomes" id="UP001501637">
    <property type="component" value="Unassembled WGS sequence"/>
</dbReference>
<organism evidence="2 3">
    <name type="scientific">Streptomyces rectiviolaceus</name>
    <dbReference type="NCBI Taxonomy" id="332591"/>
    <lineage>
        <taxon>Bacteria</taxon>
        <taxon>Bacillati</taxon>
        <taxon>Actinomycetota</taxon>
        <taxon>Actinomycetes</taxon>
        <taxon>Kitasatosporales</taxon>
        <taxon>Streptomycetaceae</taxon>
        <taxon>Streptomyces</taxon>
    </lineage>
</organism>
<dbReference type="RefSeq" id="WP_344521512.1">
    <property type="nucleotide sequence ID" value="NZ_BAAAUG010000044.1"/>
</dbReference>
<keyword evidence="3" id="KW-1185">Reference proteome</keyword>
<evidence type="ECO:0000313" key="2">
    <source>
        <dbReference type="EMBL" id="GAA3105816.1"/>
    </source>
</evidence>
<dbReference type="InterPro" id="IPR053146">
    <property type="entry name" value="QDO-like"/>
</dbReference>